<evidence type="ECO:0000256" key="2">
    <source>
        <dbReference type="SAM" id="MobiDB-lite"/>
    </source>
</evidence>
<reference evidence="5 6" key="1">
    <citation type="submission" date="2018-08" db="EMBL/GenBank/DDBJ databases">
        <title>Sphingobium sp. EO9.</title>
        <authorList>
            <person name="Park Y."/>
            <person name="Kim K.H."/>
            <person name="Jeon C.O."/>
        </authorList>
    </citation>
    <scope>NUCLEOTIDE SEQUENCE [LARGE SCALE GENOMIC DNA]</scope>
    <source>
        <strain evidence="5 6">EO9</strain>
    </source>
</reference>
<evidence type="ECO:0000259" key="4">
    <source>
        <dbReference type="Pfam" id="PF20155"/>
    </source>
</evidence>
<dbReference type="Pfam" id="PF20155">
    <property type="entry name" value="TMP_3"/>
    <property type="match status" value="1"/>
</dbReference>
<dbReference type="OrthoDB" id="38641at2"/>
<feature type="coiled-coil region" evidence="1">
    <location>
        <begin position="549"/>
        <end position="583"/>
    </location>
</feature>
<keyword evidence="3" id="KW-0472">Membrane</keyword>
<evidence type="ECO:0000256" key="1">
    <source>
        <dbReference type="SAM" id="Coils"/>
    </source>
</evidence>
<evidence type="ECO:0000313" key="6">
    <source>
        <dbReference type="Proteomes" id="UP000283469"/>
    </source>
</evidence>
<feature type="domain" description="Tape measure protein N-terminal" evidence="4">
    <location>
        <begin position="74"/>
        <end position="267"/>
    </location>
</feature>
<organism evidence="5 6">
    <name type="scientific">Sphingobium terrigena</name>
    <dbReference type="NCBI Taxonomy" id="2304063"/>
    <lineage>
        <taxon>Bacteria</taxon>
        <taxon>Pseudomonadati</taxon>
        <taxon>Pseudomonadota</taxon>
        <taxon>Alphaproteobacteria</taxon>
        <taxon>Sphingomonadales</taxon>
        <taxon>Sphingomonadaceae</taxon>
        <taxon>Sphingobium</taxon>
    </lineage>
</organism>
<proteinExistence type="predicted"/>
<feature type="transmembrane region" description="Helical" evidence="3">
    <location>
        <begin position="289"/>
        <end position="312"/>
    </location>
</feature>
<gene>
    <name evidence="5" type="ORF">D0Z70_22515</name>
</gene>
<dbReference type="EMBL" id="QVRA01000039">
    <property type="protein sequence ID" value="RJG51806.1"/>
    <property type="molecule type" value="Genomic_DNA"/>
</dbReference>
<feature type="region of interest" description="Disordered" evidence="2">
    <location>
        <begin position="500"/>
        <end position="537"/>
    </location>
</feature>
<sequence>MTVVAEDVLVRIRADMSDLKQKMGDSAQVSDRALNKIIGSSAKMEKAIRSNSQHAGASIKALAASVGGYFTGRELVGLLDGFTRLQNNLRVAGLEGENLKSVQDKLFATGQRYGISVETLAALFGKATQASSELGASQEQILQLTSATSAALKIQGTTAEQAQGSLLQLAQALQTGTVRAEEFNSVQEGLFPLLQAAANGSSRFGGSVARLTALVKDGKVSSKEFFDAILSGSEMLEGKAAKATLTLSAGYTTLTNALTVYFGEADKANGVSAALGETLKKVADNLDTLIPAIALIATAVGVNYTISAINAANATAALSGGLTVLQRLPVVAAITAIAAAIVYVGTESARTEARLANLNSNFDSLSKKVEGATSRAIAAGQNINIVGNASVTAAGQVDKLGRAFQSAAGQAATLAAQAKIATLAMIGTERTKTRTELGRLEQQQRTSQVVGNTFGYLPIDYISGEKGRRAARQDRRQGQIDELRQRLAKLDQLESQAVQVDPASFIDPAKPTAPAPDTGTKKARGKGASGPSAEEISRQYSQDLRAIVARDLQSRLAVASGANDRAELEHRLLNDEIRSAEDQIATNKEYSGARKAKLLAELKSYETSERARIEKDRADGNAELVVRDLADQRATMEAGADLLLSRKDRLAAENRILDLVEEQERKELEIAIANGQIADAAGARARLGMRQAARRTDANRKGASPMEAYIAGAQNDLENMGDRIEQVQVNALDRLTDGIARAGSEYLKLGGIAGDVINGIISDLIRLAAKQLIVAAFGGGGGGGAIASPLPGTRVMTGCVVGTLQLLRAKS</sequence>
<feature type="coiled-coil region" evidence="1">
    <location>
        <begin position="348"/>
        <end position="375"/>
    </location>
</feature>
<keyword evidence="6" id="KW-1185">Reference proteome</keyword>
<feature type="transmembrane region" description="Helical" evidence="3">
    <location>
        <begin position="324"/>
        <end position="345"/>
    </location>
</feature>
<feature type="compositionally biased region" description="Low complexity" evidence="2">
    <location>
        <begin position="507"/>
        <end position="518"/>
    </location>
</feature>
<evidence type="ECO:0000313" key="5">
    <source>
        <dbReference type="EMBL" id="RJG51806.1"/>
    </source>
</evidence>
<evidence type="ECO:0000256" key="3">
    <source>
        <dbReference type="SAM" id="Phobius"/>
    </source>
</evidence>
<dbReference type="AlphaFoldDB" id="A0A418YLH1"/>
<keyword evidence="1" id="KW-0175">Coiled coil</keyword>
<keyword evidence="3" id="KW-1133">Transmembrane helix</keyword>
<accession>A0A418YLH1</accession>
<name>A0A418YLH1_9SPHN</name>
<keyword evidence="3" id="KW-0812">Transmembrane</keyword>
<dbReference type="NCBIfam" id="TIGR02675">
    <property type="entry name" value="tape_meas_nterm"/>
    <property type="match status" value="1"/>
</dbReference>
<comment type="caution">
    <text evidence="5">The sequence shown here is derived from an EMBL/GenBank/DDBJ whole genome shotgun (WGS) entry which is preliminary data.</text>
</comment>
<dbReference type="InterPro" id="IPR013491">
    <property type="entry name" value="Tape_meas_N"/>
</dbReference>
<dbReference type="Proteomes" id="UP000283469">
    <property type="component" value="Unassembled WGS sequence"/>
</dbReference>
<dbReference type="RefSeq" id="WP_119750248.1">
    <property type="nucleotide sequence ID" value="NZ_QVRA01000039.1"/>
</dbReference>
<protein>
    <recommendedName>
        <fullName evidence="4">Tape measure protein N-terminal domain-containing protein</fullName>
    </recommendedName>
</protein>